<dbReference type="EMBL" id="CM042031">
    <property type="protein sequence ID" value="KAI3784159.1"/>
    <property type="molecule type" value="Genomic_DNA"/>
</dbReference>
<name>A0ACB9GL49_9ASTR</name>
<evidence type="ECO:0000313" key="2">
    <source>
        <dbReference type="Proteomes" id="UP001056120"/>
    </source>
</evidence>
<dbReference type="Proteomes" id="UP001056120">
    <property type="component" value="Linkage Group LG14"/>
</dbReference>
<evidence type="ECO:0000313" key="1">
    <source>
        <dbReference type="EMBL" id="KAI3784159.1"/>
    </source>
</evidence>
<proteinExistence type="predicted"/>
<comment type="caution">
    <text evidence="1">The sequence shown here is derived from an EMBL/GenBank/DDBJ whole genome shotgun (WGS) entry which is preliminary data.</text>
</comment>
<reference evidence="1 2" key="2">
    <citation type="journal article" date="2022" name="Mol. Ecol. Resour.">
        <title>The genomes of chicory, endive, great burdock and yacon provide insights into Asteraceae paleo-polyploidization history and plant inulin production.</title>
        <authorList>
            <person name="Fan W."/>
            <person name="Wang S."/>
            <person name="Wang H."/>
            <person name="Wang A."/>
            <person name="Jiang F."/>
            <person name="Liu H."/>
            <person name="Zhao H."/>
            <person name="Xu D."/>
            <person name="Zhang Y."/>
        </authorList>
    </citation>
    <scope>NUCLEOTIDE SEQUENCE [LARGE SCALE GENOMIC DNA]</scope>
    <source>
        <strain evidence="2">cv. Yunnan</strain>
        <tissue evidence="1">Leaves</tissue>
    </source>
</reference>
<gene>
    <name evidence="1" type="ORF">L1987_43253</name>
</gene>
<keyword evidence="2" id="KW-1185">Reference proteome</keyword>
<organism evidence="1 2">
    <name type="scientific">Smallanthus sonchifolius</name>
    <dbReference type="NCBI Taxonomy" id="185202"/>
    <lineage>
        <taxon>Eukaryota</taxon>
        <taxon>Viridiplantae</taxon>
        <taxon>Streptophyta</taxon>
        <taxon>Embryophyta</taxon>
        <taxon>Tracheophyta</taxon>
        <taxon>Spermatophyta</taxon>
        <taxon>Magnoliopsida</taxon>
        <taxon>eudicotyledons</taxon>
        <taxon>Gunneridae</taxon>
        <taxon>Pentapetalae</taxon>
        <taxon>asterids</taxon>
        <taxon>campanulids</taxon>
        <taxon>Asterales</taxon>
        <taxon>Asteraceae</taxon>
        <taxon>Asteroideae</taxon>
        <taxon>Heliantheae alliance</taxon>
        <taxon>Millerieae</taxon>
        <taxon>Smallanthus</taxon>
    </lineage>
</organism>
<accession>A0ACB9GL49</accession>
<reference evidence="2" key="1">
    <citation type="journal article" date="2022" name="Mol. Ecol. Resour.">
        <title>The genomes of chicory, endive, great burdock and yacon provide insights into Asteraceae palaeo-polyploidization history and plant inulin production.</title>
        <authorList>
            <person name="Fan W."/>
            <person name="Wang S."/>
            <person name="Wang H."/>
            <person name="Wang A."/>
            <person name="Jiang F."/>
            <person name="Liu H."/>
            <person name="Zhao H."/>
            <person name="Xu D."/>
            <person name="Zhang Y."/>
        </authorList>
    </citation>
    <scope>NUCLEOTIDE SEQUENCE [LARGE SCALE GENOMIC DNA]</scope>
    <source>
        <strain evidence="2">cv. Yunnan</strain>
    </source>
</reference>
<sequence>MTEVPPEREPLDWITRMKIASGAAQALEYLHEKTNPPIFYRNFTSTSILLDENLEPKLTDYGLMRLEIEAANTMQQRIVCTVGCAPEYEQNGDLTPKSDVYSFGVVLLELITGRKALDTTLPAQPYFRESKRFPEMADPQLKGSFPDKSLNQAVGVAAMCVQDDPSVRPMISDAVAALSFLTVAPPPQPQLQQQSDPATASTNDPGTKNHLSCSSSSIEAKEELEVSSSQTEGTEDYSCSDSEDEDGQYPMRIKNNKPSYNEDKCGTSSSESLYNEDDYWEDESHHEETSYRSKSKPKSIERKVTFGTEKCVRRNSSKGNNKSLKKHSGSSLRKKSVNMKLSKNNESCNSSSRSSKSFKTHLDSNSSKKHVDRKSSKNNKKVDGHEDDQSSSKPRESNDKLFLTTNSNGNMHSNSRRSKGEKLKKGERSDSSFSSDSGESSRRVVNSESTRKHVGDSDSSMNNSDVEILDGGEGINARLFEETYVPI</sequence>
<protein>
    <submittedName>
        <fullName evidence="1">Uncharacterized protein</fullName>
    </submittedName>
</protein>